<evidence type="ECO:0000256" key="2">
    <source>
        <dbReference type="ARBA" id="ARBA00022825"/>
    </source>
</evidence>
<dbReference type="PANTHER" id="PTHR42776:SF4">
    <property type="entry name" value="ACYLAMINO-ACID-RELEASING ENZYME"/>
    <property type="match status" value="1"/>
</dbReference>
<dbReference type="GO" id="GO:0006508">
    <property type="term" value="P:proteolysis"/>
    <property type="evidence" value="ECO:0007669"/>
    <property type="project" value="InterPro"/>
</dbReference>
<organism evidence="5">
    <name type="scientific">marine metagenome</name>
    <dbReference type="NCBI Taxonomy" id="408172"/>
    <lineage>
        <taxon>unclassified sequences</taxon>
        <taxon>metagenomes</taxon>
        <taxon>ecological metagenomes</taxon>
    </lineage>
</organism>
<reference evidence="5" key="1">
    <citation type="submission" date="2018-05" db="EMBL/GenBank/DDBJ databases">
        <authorList>
            <person name="Lanie J.A."/>
            <person name="Ng W.-L."/>
            <person name="Kazmierczak K.M."/>
            <person name="Andrzejewski T.M."/>
            <person name="Davidsen T.M."/>
            <person name="Wayne K.J."/>
            <person name="Tettelin H."/>
            <person name="Glass J.I."/>
            <person name="Rusch D."/>
            <person name="Podicherti R."/>
            <person name="Tsui H.-C.T."/>
            <person name="Winkler M.E."/>
        </authorList>
    </citation>
    <scope>NUCLEOTIDE SEQUENCE</scope>
</reference>
<evidence type="ECO:0000313" key="5">
    <source>
        <dbReference type="EMBL" id="SVB07517.1"/>
    </source>
</evidence>
<dbReference type="InterPro" id="IPR001375">
    <property type="entry name" value="Peptidase_S9_cat"/>
</dbReference>
<name>A0A382B2R9_9ZZZZ</name>
<dbReference type="PANTHER" id="PTHR42776">
    <property type="entry name" value="SERINE PEPTIDASE S9 FAMILY MEMBER"/>
    <property type="match status" value="1"/>
</dbReference>
<dbReference type="AlphaFoldDB" id="A0A382B2R9"/>
<feature type="region of interest" description="Disordered" evidence="3">
    <location>
        <begin position="212"/>
        <end position="232"/>
    </location>
</feature>
<sequence>MQNSLSILSIASFLLVSSGSFPVAGLQQTSNLLGMDTYLEMESAGSPQISPNGGHILFTRGSVDKMNDRNQSNLMIMDLETERIRELTTGSFTVSSPIWSPDASRIAFFSDKSGTNQIHMMWLDTRATVQLTNLDRSPSGIRWSPDGTRISFTVFIPDTGSPLPITLPAFPTGAQLAGPAVVEDRISWRSDGRGYNRKGNQQIFIIDSELGGTPRQITSGDESHSNPRWSPDGTRLYFGGDLDPEEGYVRSNSEIHSIDLATLEITTLTDRLGPDSGPLISPEGSQIAYTGYDQNENYSNLSNLYLMDSDGGNKHQLTRDLPNSPGNIMWAHDGSGLFYTMGEEGSSNLYFVSITGAIRKITHGVHYISGISIADNGRVAATNSTFYRPSYLVTFDLDRPDDITTLVDFNDDVLDGVKLGEVEEIWTESSDGLQVQGWLMKPADFEPGRKYPMLLWIHGGPVSMYSVRWNWNWQNFAADGYAVLWMNPRGSTGYGQDFVNGINYLYPGKDFDDLMAGVDAAIDRGFIDEDNLFVTGSSGGGVLTAWIVGHTDRFRAAVSQRPVINWHSFVGTTDGAGWYRRFESMPWEDPVEYAMRSPLHYVGNVTTPTMLLSGEADLRTPIGQAEEFYRALKVLNKETLHVKLPDEYHGTRSISHRLMIQLYLKAWFDKYRDGPIT</sequence>
<evidence type="ECO:0000256" key="3">
    <source>
        <dbReference type="SAM" id="MobiDB-lite"/>
    </source>
</evidence>
<feature type="domain" description="Peptidase S9 prolyl oligopeptidase catalytic" evidence="4">
    <location>
        <begin position="470"/>
        <end position="671"/>
    </location>
</feature>
<dbReference type="Gene3D" id="2.120.10.30">
    <property type="entry name" value="TolB, C-terminal domain"/>
    <property type="match status" value="2"/>
</dbReference>
<dbReference type="InterPro" id="IPR011659">
    <property type="entry name" value="WD40"/>
</dbReference>
<dbReference type="SUPFAM" id="SSF82171">
    <property type="entry name" value="DPP6 N-terminal domain-like"/>
    <property type="match status" value="1"/>
</dbReference>
<dbReference type="Pfam" id="PF00326">
    <property type="entry name" value="Peptidase_S9"/>
    <property type="match status" value="1"/>
</dbReference>
<protein>
    <recommendedName>
        <fullName evidence="4">Peptidase S9 prolyl oligopeptidase catalytic domain-containing protein</fullName>
    </recommendedName>
</protein>
<dbReference type="Gene3D" id="3.40.50.1820">
    <property type="entry name" value="alpha/beta hydrolase"/>
    <property type="match status" value="1"/>
</dbReference>
<dbReference type="SUPFAM" id="SSF53474">
    <property type="entry name" value="alpha/beta-Hydrolases"/>
    <property type="match status" value="1"/>
</dbReference>
<dbReference type="InterPro" id="IPR011042">
    <property type="entry name" value="6-blade_b-propeller_TolB-like"/>
</dbReference>
<evidence type="ECO:0000259" key="4">
    <source>
        <dbReference type="Pfam" id="PF00326"/>
    </source>
</evidence>
<dbReference type="EMBL" id="UINC01027744">
    <property type="protein sequence ID" value="SVB07517.1"/>
    <property type="molecule type" value="Genomic_DNA"/>
</dbReference>
<proteinExistence type="predicted"/>
<gene>
    <name evidence="5" type="ORF">METZ01_LOCUS160371</name>
</gene>
<keyword evidence="2" id="KW-0645">Protease</keyword>
<accession>A0A382B2R9</accession>
<evidence type="ECO:0000256" key="1">
    <source>
        <dbReference type="ARBA" id="ARBA00022801"/>
    </source>
</evidence>
<dbReference type="InterPro" id="IPR029058">
    <property type="entry name" value="AB_hydrolase_fold"/>
</dbReference>
<dbReference type="Pfam" id="PF07676">
    <property type="entry name" value="PD40"/>
    <property type="match status" value="2"/>
</dbReference>
<keyword evidence="2" id="KW-0720">Serine protease</keyword>
<keyword evidence="1" id="KW-0378">Hydrolase</keyword>
<dbReference type="GO" id="GO:0004252">
    <property type="term" value="F:serine-type endopeptidase activity"/>
    <property type="evidence" value="ECO:0007669"/>
    <property type="project" value="TreeGrafter"/>
</dbReference>